<evidence type="ECO:0000256" key="1">
    <source>
        <dbReference type="PROSITE-ProRule" id="PRU00176"/>
    </source>
</evidence>
<dbReference type="InterPro" id="IPR000504">
    <property type="entry name" value="RRM_dom"/>
</dbReference>
<evidence type="ECO:0000313" key="4">
    <source>
        <dbReference type="EMBL" id="CAG8628098.1"/>
    </source>
</evidence>
<feature type="compositionally biased region" description="Polar residues" evidence="2">
    <location>
        <begin position="406"/>
        <end position="430"/>
    </location>
</feature>
<dbReference type="PANTHER" id="PTHR31987">
    <property type="entry name" value="GLUTAMINASE A-RELATED"/>
    <property type="match status" value="1"/>
</dbReference>
<dbReference type="EMBL" id="CAJVPV010008234">
    <property type="protein sequence ID" value="CAG8628098.1"/>
    <property type="molecule type" value="Genomic_DNA"/>
</dbReference>
<dbReference type="GO" id="GO:0003723">
    <property type="term" value="F:RNA binding"/>
    <property type="evidence" value="ECO:0007669"/>
    <property type="project" value="UniProtKB-UniRule"/>
</dbReference>
<sequence length="589" mass="65567">MDEVRRAIIDSSETMLSEFPYFRDGILSFKVPVYTIWGQCEDVVILEKFRTGEYKIPNLFILDEANTYLIDTGGVSLRLFGLGGAIVQHKLFDNGDGKSTIAGGGGTMWTTMLQVGELVETAQKVYDKTETRVLVTLASPGLVGLVAQLALVLRADYTISSGIHFRYCISYNEFSVQHDHEHFRKRLEDSQKSFYELWDTVKNQVEASIEHLLTNAIAVVNRVPVSGREEPSYKGMWHFNLPDASCGWVLLNIKDGRVSEETKALGFNFAFRRNGSYALTSPSSIDVQAKRQQTQWQSPAIPPQPSQNGTTIQALMLASQRSTSPVASLDLHSHWKQPPSFNRMEPPSPTEITSSSQKAGILDHEMEHTPSKVNGNDTSVNETINVISNNNETSSITSSDSNNIDGNQETKSWADQTQNEDLGESSQSQFNGDNSNNKDGSVNNNSSVQQNRQQYNNNRRANGKFSYSAFSVQVGNLTVPVSEGEIQDFFTSAECQVERVKLVFDRSSKDQLDHCYVDFQDGTSLEKAMQLNGQPFGANQNPLKIRKADPENRSNRWRGRGRGRGGYKHRGNGQHNNTGSNHVQNGSSQ</sequence>
<dbReference type="InterPro" id="IPR052743">
    <property type="entry name" value="Glutaminase_GtaA"/>
</dbReference>
<dbReference type="InterPro" id="IPR018829">
    <property type="entry name" value="DUF2433"/>
</dbReference>
<name>A0A9N9D7J2_9GLOM</name>
<dbReference type="PANTHER" id="PTHR31987:SF11">
    <property type="entry name" value="DUF2433 DOMAIN-CONTAINING PROTEIN"/>
    <property type="match status" value="1"/>
</dbReference>
<dbReference type="AlphaFoldDB" id="A0A9N9D7J2"/>
<dbReference type="Pfam" id="PF10360">
    <property type="entry name" value="DUF2433"/>
    <property type="match status" value="1"/>
</dbReference>
<proteinExistence type="predicted"/>
<dbReference type="Pfam" id="PF00076">
    <property type="entry name" value="RRM_1"/>
    <property type="match status" value="1"/>
</dbReference>
<dbReference type="PROSITE" id="PS50102">
    <property type="entry name" value="RRM"/>
    <property type="match status" value="1"/>
</dbReference>
<dbReference type="InterPro" id="IPR035979">
    <property type="entry name" value="RBD_domain_sf"/>
</dbReference>
<reference evidence="4" key="1">
    <citation type="submission" date="2021-06" db="EMBL/GenBank/DDBJ databases">
        <authorList>
            <person name="Kallberg Y."/>
            <person name="Tangrot J."/>
            <person name="Rosling A."/>
        </authorList>
    </citation>
    <scope>NUCLEOTIDE SEQUENCE</scope>
    <source>
        <strain evidence="4">CL551</strain>
    </source>
</reference>
<dbReference type="SMART" id="SM00360">
    <property type="entry name" value="RRM"/>
    <property type="match status" value="1"/>
</dbReference>
<evidence type="ECO:0000259" key="3">
    <source>
        <dbReference type="PROSITE" id="PS50102"/>
    </source>
</evidence>
<feature type="region of interest" description="Disordered" evidence="2">
    <location>
        <begin position="533"/>
        <end position="589"/>
    </location>
</feature>
<dbReference type="Proteomes" id="UP000789342">
    <property type="component" value="Unassembled WGS sequence"/>
</dbReference>
<feature type="region of interest" description="Disordered" evidence="2">
    <location>
        <begin position="327"/>
        <end position="358"/>
    </location>
</feature>
<feature type="compositionally biased region" description="Basic residues" evidence="2">
    <location>
        <begin position="555"/>
        <end position="572"/>
    </location>
</feature>
<dbReference type="SUPFAM" id="SSF54928">
    <property type="entry name" value="RNA-binding domain, RBD"/>
    <property type="match status" value="1"/>
</dbReference>
<feature type="domain" description="RRM" evidence="3">
    <location>
        <begin position="470"/>
        <end position="550"/>
    </location>
</feature>
<accession>A0A9N9D7J2</accession>
<gene>
    <name evidence="4" type="ORF">AMORRO_LOCUS8962</name>
</gene>
<feature type="compositionally biased region" description="Low complexity" evidence="2">
    <location>
        <begin position="389"/>
        <end position="405"/>
    </location>
</feature>
<keyword evidence="1" id="KW-0694">RNA-binding</keyword>
<protein>
    <submittedName>
        <fullName evidence="4">14834_t:CDS:1</fullName>
    </submittedName>
</protein>
<comment type="caution">
    <text evidence="4">The sequence shown here is derived from an EMBL/GenBank/DDBJ whole genome shotgun (WGS) entry which is preliminary data.</text>
</comment>
<feature type="compositionally biased region" description="Low complexity" evidence="2">
    <location>
        <begin position="431"/>
        <end position="451"/>
    </location>
</feature>
<organism evidence="4 5">
    <name type="scientific">Acaulospora morrowiae</name>
    <dbReference type="NCBI Taxonomy" id="94023"/>
    <lineage>
        <taxon>Eukaryota</taxon>
        <taxon>Fungi</taxon>
        <taxon>Fungi incertae sedis</taxon>
        <taxon>Mucoromycota</taxon>
        <taxon>Glomeromycotina</taxon>
        <taxon>Glomeromycetes</taxon>
        <taxon>Diversisporales</taxon>
        <taxon>Acaulosporaceae</taxon>
        <taxon>Acaulospora</taxon>
    </lineage>
</organism>
<dbReference type="Gene3D" id="3.30.70.330">
    <property type="match status" value="1"/>
</dbReference>
<feature type="region of interest" description="Disordered" evidence="2">
    <location>
        <begin position="389"/>
        <end position="451"/>
    </location>
</feature>
<dbReference type="InterPro" id="IPR012677">
    <property type="entry name" value="Nucleotide-bd_a/b_plait_sf"/>
</dbReference>
<evidence type="ECO:0000313" key="5">
    <source>
        <dbReference type="Proteomes" id="UP000789342"/>
    </source>
</evidence>
<keyword evidence="5" id="KW-1185">Reference proteome</keyword>
<evidence type="ECO:0000256" key="2">
    <source>
        <dbReference type="SAM" id="MobiDB-lite"/>
    </source>
</evidence>
<dbReference type="OrthoDB" id="3918848at2759"/>
<feature type="compositionally biased region" description="Polar residues" evidence="2">
    <location>
        <begin position="533"/>
        <end position="542"/>
    </location>
</feature>
<feature type="compositionally biased region" description="Polar residues" evidence="2">
    <location>
        <begin position="574"/>
        <end position="589"/>
    </location>
</feature>